<keyword evidence="8" id="KW-1185">Reference proteome</keyword>
<dbReference type="Gene3D" id="3.20.20.140">
    <property type="entry name" value="Metal-dependent hydrolases"/>
    <property type="match status" value="1"/>
</dbReference>
<dbReference type="SUPFAM" id="SSF51338">
    <property type="entry name" value="Composite domain of metallo-dependent hydrolases"/>
    <property type="match status" value="2"/>
</dbReference>
<dbReference type="InterPro" id="IPR011778">
    <property type="entry name" value="Hydantoinase/dihydroPyrase"/>
</dbReference>
<dbReference type="GO" id="GO:0046872">
    <property type="term" value="F:metal ion binding"/>
    <property type="evidence" value="ECO:0007669"/>
    <property type="project" value="UniProtKB-KW"/>
</dbReference>
<dbReference type="InterPro" id="IPR006680">
    <property type="entry name" value="Amidohydro-rel"/>
</dbReference>
<organism evidence="7 8">
    <name type="scientific">Mesorhizobium tianshanense</name>
    <dbReference type="NCBI Taxonomy" id="39844"/>
    <lineage>
        <taxon>Bacteria</taxon>
        <taxon>Pseudomonadati</taxon>
        <taxon>Pseudomonadota</taxon>
        <taxon>Alphaproteobacteria</taxon>
        <taxon>Hyphomicrobiales</taxon>
        <taxon>Phyllobacteriaceae</taxon>
        <taxon>Mesorhizobium</taxon>
    </lineage>
</organism>
<accession>A0A562N6R0</accession>
<dbReference type="CDD" id="cd01314">
    <property type="entry name" value="D-HYD"/>
    <property type="match status" value="1"/>
</dbReference>
<dbReference type="PANTHER" id="PTHR11647:SF1">
    <property type="entry name" value="COLLAPSIN RESPONSE MEDIATOR PROTEIN"/>
    <property type="match status" value="1"/>
</dbReference>
<evidence type="ECO:0000259" key="6">
    <source>
        <dbReference type="Pfam" id="PF01979"/>
    </source>
</evidence>
<dbReference type="Pfam" id="PF01979">
    <property type="entry name" value="Amidohydro_1"/>
    <property type="match status" value="1"/>
</dbReference>
<dbReference type="NCBIfam" id="TIGR02033">
    <property type="entry name" value="D-hydantoinase"/>
    <property type="match status" value="1"/>
</dbReference>
<evidence type="ECO:0000313" key="7">
    <source>
        <dbReference type="EMBL" id="TWI27882.1"/>
    </source>
</evidence>
<dbReference type="InterPro" id="IPR032466">
    <property type="entry name" value="Metal_Hydrolase"/>
</dbReference>
<dbReference type="AlphaFoldDB" id="A0A562N6R0"/>
<dbReference type="RefSeq" id="WP_145721532.1">
    <property type="nucleotide sequence ID" value="NZ_BSPF01000109.1"/>
</dbReference>
<reference evidence="7 8" key="1">
    <citation type="journal article" date="2015" name="Stand. Genomic Sci.">
        <title>Genomic Encyclopedia of Bacterial and Archaeal Type Strains, Phase III: the genomes of soil and plant-associated and newly described type strains.</title>
        <authorList>
            <person name="Whitman W.B."/>
            <person name="Woyke T."/>
            <person name="Klenk H.P."/>
            <person name="Zhou Y."/>
            <person name="Lilburn T.G."/>
            <person name="Beck B.J."/>
            <person name="De Vos P."/>
            <person name="Vandamme P."/>
            <person name="Eisen J.A."/>
            <person name="Garrity G."/>
            <person name="Hugenholtz P."/>
            <person name="Kyrpides N.C."/>
        </authorList>
    </citation>
    <scope>NUCLEOTIDE SEQUENCE [LARGE SCALE GENOMIC DNA]</scope>
    <source>
        <strain evidence="7 8">CGMCC 1.2546</strain>
    </source>
</reference>
<keyword evidence="4" id="KW-0378">Hydrolase</keyword>
<evidence type="ECO:0000256" key="3">
    <source>
        <dbReference type="ARBA" id="ARBA00022723"/>
    </source>
</evidence>
<protein>
    <submittedName>
        <fullName evidence="7">Dihydropyrimidinase</fullName>
    </submittedName>
</protein>
<evidence type="ECO:0000256" key="1">
    <source>
        <dbReference type="ARBA" id="ARBA00001947"/>
    </source>
</evidence>
<dbReference type="GO" id="GO:0016812">
    <property type="term" value="F:hydrolase activity, acting on carbon-nitrogen (but not peptide) bonds, in cyclic amides"/>
    <property type="evidence" value="ECO:0007669"/>
    <property type="project" value="TreeGrafter"/>
</dbReference>
<dbReference type="InterPro" id="IPR011059">
    <property type="entry name" value="Metal-dep_hydrolase_composite"/>
</dbReference>
<dbReference type="OrthoDB" id="9775759at2"/>
<evidence type="ECO:0000256" key="2">
    <source>
        <dbReference type="ARBA" id="ARBA00008829"/>
    </source>
</evidence>
<evidence type="ECO:0000256" key="5">
    <source>
        <dbReference type="PIRSR" id="PIRSR611778-50"/>
    </source>
</evidence>
<dbReference type="PANTHER" id="PTHR11647">
    <property type="entry name" value="HYDRANTOINASE/DIHYDROPYRIMIDINASE FAMILY MEMBER"/>
    <property type="match status" value="1"/>
</dbReference>
<dbReference type="SUPFAM" id="SSF51556">
    <property type="entry name" value="Metallo-dependent hydrolases"/>
    <property type="match status" value="1"/>
</dbReference>
<dbReference type="InterPro" id="IPR050378">
    <property type="entry name" value="Metallo-dep_Hydrolases_sf"/>
</dbReference>
<feature type="domain" description="Amidohydrolase-related" evidence="6">
    <location>
        <begin position="55"/>
        <end position="445"/>
    </location>
</feature>
<comment type="cofactor">
    <cofactor evidence="1">
        <name>Zn(2+)</name>
        <dbReference type="ChEBI" id="CHEBI:29105"/>
    </cofactor>
</comment>
<comment type="PTM">
    <text evidence="5">Carbamylation allows a single lysine to coordinate two divalent metal cations.</text>
</comment>
<dbReference type="Proteomes" id="UP000317122">
    <property type="component" value="Unassembled WGS sequence"/>
</dbReference>
<dbReference type="GO" id="GO:0005829">
    <property type="term" value="C:cytosol"/>
    <property type="evidence" value="ECO:0007669"/>
    <property type="project" value="TreeGrafter"/>
</dbReference>
<keyword evidence="3" id="KW-0479">Metal-binding</keyword>
<gene>
    <name evidence="7" type="ORF">IQ26_05533</name>
</gene>
<comment type="caution">
    <text evidence="7">The sequence shown here is derived from an EMBL/GenBank/DDBJ whole genome shotgun (WGS) entry which is preliminary data.</text>
</comment>
<evidence type="ECO:0000256" key="4">
    <source>
        <dbReference type="ARBA" id="ARBA00022801"/>
    </source>
</evidence>
<feature type="modified residue" description="N6-carboxylysine" evidence="5">
    <location>
        <position position="156"/>
    </location>
</feature>
<comment type="similarity">
    <text evidence="2">Belongs to the metallo-dependent hydrolases superfamily. Hydantoinase/dihydropyrimidinase family.</text>
</comment>
<evidence type="ECO:0000313" key="8">
    <source>
        <dbReference type="Proteomes" id="UP000317122"/>
    </source>
</evidence>
<name>A0A562N6R0_9HYPH</name>
<dbReference type="FunFam" id="3.20.20.140:FF:000174">
    <property type="entry name" value="Dihydropyrimidinase-related protein 2"/>
    <property type="match status" value="1"/>
</dbReference>
<proteinExistence type="inferred from homology"/>
<dbReference type="EMBL" id="VLKT01000042">
    <property type="protein sequence ID" value="TWI27882.1"/>
    <property type="molecule type" value="Genomic_DNA"/>
</dbReference>
<sequence>MIAQRPRFDLVVREGLVAIGDATMRVDLGIRDGRIQAIAERIEDATQIVDAKGRLVLPGGVDAHCHLDQPNYGAACADGFRSGTLSAACGGTTTIVPFAMAYASDPLAKTVAAYRLKAEGQALIDYAIHPTIQAASAQTLERDLPDLIRGGYASLKIFTTYDDFRLGDSEILAILKVAAAHGALVMVHAENDAIIAMLKQDLVSRGLVAPRFHAKARPPIAESEAIHRIASFAELTGAEVLIVHVSSRVGLEEVTRARARGVSIHAETCPQYLLLTEADLDRDGLEGAKFMCSPPLRTTDDQEALWTGLVEGSVAIYSSDHSPYRLAGPDGKLRYGPQSRFDQIANGMPGLELRQPLLFSEGYLKGRISLAQFIALSSTNAAERHGIAPQKGSIAIGGDGDLVIWDQERETTVTRDLLHDNTDHTPYEGMRIRGWPVTTIARGEVIVDDGRVLGVAGRGRFVPSKARKA</sequence>
<dbReference type="Gene3D" id="2.30.40.10">
    <property type="entry name" value="Urease, subunit C, domain 1"/>
    <property type="match status" value="1"/>
</dbReference>